<keyword evidence="5" id="KW-0808">Transferase</keyword>
<dbReference type="AlphaFoldDB" id="E7G749"/>
<evidence type="ECO:0000256" key="3">
    <source>
        <dbReference type="ARBA" id="ARBA00012438"/>
    </source>
</evidence>
<dbReference type="HOGENOM" id="CLU_000445_89_3_9"/>
<dbReference type="Gene3D" id="3.30.565.10">
    <property type="entry name" value="Histidine kinase-like ATPase, C-terminal domain"/>
    <property type="match status" value="1"/>
</dbReference>
<evidence type="ECO:0000256" key="1">
    <source>
        <dbReference type="ARBA" id="ARBA00000085"/>
    </source>
</evidence>
<dbReference type="SMART" id="SM00388">
    <property type="entry name" value="HisKA"/>
    <property type="match status" value="1"/>
</dbReference>
<keyword evidence="8" id="KW-0472">Membrane</keyword>
<dbReference type="EMBL" id="ADKX01000008">
    <property type="protein sequence ID" value="EFW06127.1"/>
    <property type="molecule type" value="Genomic_DNA"/>
</dbReference>
<comment type="subcellular location">
    <subcellularLocation>
        <location evidence="2">Membrane</location>
    </subcellularLocation>
</comment>
<comment type="catalytic activity">
    <reaction evidence="1">
        <text>ATP + protein L-histidine = ADP + protein N-phospho-L-histidine.</text>
        <dbReference type="EC" id="2.7.13.3"/>
    </reaction>
</comment>
<sequence>MKTNNREFIRLKYIALIILFLFIIIYLVGFSRDIMFVLGIILMGSLYISFQNVVKELYCEMREVIAYAANDQQTIIKDGDLGLLYNEMMRLKKRTVAYEKVIQQEKDKLRQMIEDICHQLKTPLTSISIYNDLLLDGKIQDNYFEEINQQIEKMKYLINSLLTLAKLQSSQIEFEFEYQSIQEVIQLSMQSLQPLIKKTRIQIHIEELETCFYYDESWLQEALSNILKNSLEQTCSRIDITFLEHQQYLKMFIYNDGEAIQEKDLPHIFERFYHTKKQQGVGIGLALSKEIIEKHHGSIQAYNDRNGVVFEILFPRYQMNNKFKVS</sequence>
<evidence type="ECO:0000256" key="5">
    <source>
        <dbReference type="ARBA" id="ARBA00022679"/>
    </source>
</evidence>
<dbReference type="InterPro" id="IPR036890">
    <property type="entry name" value="HATPase_C_sf"/>
</dbReference>
<dbReference type="InterPro" id="IPR003661">
    <property type="entry name" value="HisK_dim/P_dom"/>
</dbReference>
<dbReference type="InterPro" id="IPR036097">
    <property type="entry name" value="HisK_dim/P_sf"/>
</dbReference>
<dbReference type="EC" id="2.7.13.3" evidence="3"/>
<evidence type="ECO:0000256" key="6">
    <source>
        <dbReference type="ARBA" id="ARBA00022777"/>
    </source>
</evidence>
<dbReference type="Proteomes" id="UP000003157">
    <property type="component" value="Unassembled WGS sequence"/>
</dbReference>
<dbReference type="STRING" id="100884.GCA_000269565_01125"/>
<dbReference type="SUPFAM" id="SSF47384">
    <property type="entry name" value="Homodimeric domain of signal transducing histidine kinase"/>
    <property type="match status" value="1"/>
</dbReference>
<dbReference type="Pfam" id="PF02518">
    <property type="entry name" value="HATPase_c"/>
    <property type="match status" value="1"/>
</dbReference>
<dbReference type="CDD" id="cd00082">
    <property type="entry name" value="HisKA"/>
    <property type="match status" value="1"/>
</dbReference>
<protein>
    <recommendedName>
        <fullName evidence="3">histidine kinase</fullName>
        <ecNumber evidence="3">2.7.13.3</ecNumber>
    </recommendedName>
</protein>
<dbReference type="InterPro" id="IPR004358">
    <property type="entry name" value="Sig_transdc_His_kin-like_C"/>
</dbReference>
<gene>
    <name evidence="10" type="ORF">HMPREF9488_00587</name>
</gene>
<feature type="transmembrane region" description="Helical" evidence="8">
    <location>
        <begin position="12"/>
        <end position="28"/>
    </location>
</feature>
<evidence type="ECO:0000256" key="2">
    <source>
        <dbReference type="ARBA" id="ARBA00004370"/>
    </source>
</evidence>
<dbReference type="eggNOG" id="COG2205">
    <property type="taxonomic scope" value="Bacteria"/>
</dbReference>
<evidence type="ECO:0000313" key="11">
    <source>
        <dbReference type="Proteomes" id="UP000003157"/>
    </source>
</evidence>
<reference evidence="10 11" key="1">
    <citation type="submission" date="2010-12" db="EMBL/GenBank/DDBJ databases">
        <title>The Genome Sequence of Coprobacillus sp. strain 29_1.</title>
        <authorList>
            <consortium name="The Broad Institute Genome Sequencing Platform"/>
            <person name="Earl A."/>
            <person name="Ward D."/>
            <person name="Feldgarden M."/>
            <person name="Gevers D."/>
            <person name="Daigneault M."/>
            <person name="Sibley C.D."/>
            <person name="White A."/>
            <person name="Strauss J."/>
            <person name="Allen-Vercoe E."/>
            <person name="Young S.K."/>
            <person name="Zeng Q."/>
            <person name="Gargeya S."/>
            <person name="Fitzgerald M."/>
            <person name="Haas B."/>
            <person name="Abouelleil A."/>
            <person name="Alvarado L."/>
            <person name="Arachchi H.M."/>
            <person name="Berlin A."/>
            <person name="Brown A."/>
            <person name="Chapman S.B."/>
            <person name="Chen Z."/>
            <person name="Dunbar C."/>
            <person name="Freedman E."/>
            <person name="Gearin G."/>
            <person name="Gellesch M."/>
            <person name="Goldberg J."/>
            <person name="Griggs A."/>
            <person name="Gujja S."/>
            <person name="Heilman E."/>
            <person name="Heiman D."/>
            <person name="Howarth C."/>
            <person name="Larson L."/>
            <person name="Lui A."/>
            <person name="MacDonald P.J.P."/>
            <person name="Mehta T."/>
            <person name="Montmayeur A."/>
            <person name="Murphy C."/>
            <person name="Neiman D."/>
            <person name="Pearson M."/>
            <person name="Priest M."/>
            <person name="Roberts A."/>
            <person name="Saif S."/>
            <person name="Shea T."/>
            <person name="Shenoy N."/>
            <person name="Sisk P."/>
            <person name="Stolte C."/>
            <person name="Sykes S."/>
            <person name="White J."/>
            <person name="Yandava C."/>
            <person name="Nusbaum C."/>
            <person name="Birren B."/>
        </authorList>
    </citation>
    <scope>NUCLEOTIDE SEQUENCE [LARGE SCALE GENOMIC DNA]</scope>
    <source>
        <strain evidence="10 11">29_1</strain>
    </source>
</reference>
<name>E7G749_9FIRM</name>
<dbReference type="InterPro" id="IPR003594">
    <property type="entry name" value="HATPase_dom"/>
</dbReference>
<dbReference type="GO" id="GO:0004721">
    <property type="term" value="F:phosphoprotein phosphatase activity"/>
    <property type="evidence" value="ECO:0007669"/>
    <property type="project" value="TreeGrafter"/>
</dbReference>
<evidence type="ECO:0000256" key="8">
    <source>
        <dbReference type="SAM" id="Phobius"/>
    </source>
</evidence>
<organism evidence="10 11">
    <name type="scientific">Coprobacillus cateniformis</name>
    <dbReference type="NCBI Taxonomy" id="100884"/>
    <lineage>
        <taxon>Bacteria</taxon>
        <taxon>Bacillati</taxon>
        <taxon>Bacillota</taxon>
        <taxon>Erysipelotrichia</taxon>
        <taxon>Erysipelotrichales</taxon>
        <taxon>Coprobacillaceae</taxon>
        <taxon>Coprobacillus</taxon>
    </lineage>
</organism>
<dbReference type="Gene3D" id="1.10.287.130">
    <property type="match status" value="1"/>
</dbReference>
<accession>E7G749</accession>
<dbReference type="GO" id="GO:0005886">
    <property type="term" value="C:plasma membrane"/>
    <property type="evidence" value="ECO:0007669"/>
    <property type="project" value="TreeGrafter"/>
</dbReference>
<dbReference type="CDD" id="cd00075">
    <property type="entry name" value="HATPase"/>
    <property type="match status" value="1"/>
</dbReference>
<feature type="domain" description="Histidine kinase" evidence="9">
    <location>
        <begin position="115"/>
        <end position="318"/>
    </location>
</feature>
<comment type="caution">
    <text evidence="10">The sequence shown here is derived from an EMBL/GenBank/DDBJ whole genome shotgun (WGS) entry which is preliminary data.</text>
</comment>
<dbReference type="InterPro" id="IPR005467">
    <property type="entry name" value="His_kinase_dom"/>
</dbReference>
<keyword evidence="7" id="KW-0902">Two-component regulatory system</keyword>
<dbReference type="PRINTS" id="PR00344">
    <property type="entry name" value="BCTRLSENSOR"/>
</dbReference>
<keyword evidence="8" id="KW-1133">Transmembrane helix</keyword>
<keyword evidence="6" id="KW-0418">Kinase</keyword>
<dbReference type="GeneID" id="78229006"/>
<keyword evidence="11" id="KW-1185">Reference proteome</keyword>
<feature type="transmembrane region" description="Helical" evidence="8">
    <location>
        <begin position="34"/>
        <end position="54"/>
    </location>
</feature>
<dbReference type="GO" id="GO:0000155">
    <property type="term" value="F:phosphorelay sensor kinase activity"/>
    <property type="evidence" value="ECO:0007669"/>
    <property type="project" value="InterPro"/>
</dbReference>
<dbReference type="SUPFAM" id="SSF55874">
    <property type="entry name" value="ATPase domain of HSP90 chaperone/DNA topoisomerase II/histidine kinase"/>
    <property type="match status" value="1"/>
</dbReference>
<evidence type="ECO:0000259" key="9">
    <source>
        <dbReference type="PROSITE" id="PS50109"/>
    </source>
</evidence>
<keyword evidence="8" id="KW-0812">Transmembrane</keyword>
<dbReference type="PANTHER" id="PTHR45453:SF1">
    <property type="entry name" value="PHOSPHATE REGULON SENSOR PROTEIN PHOR"/>
    <property type="match status" value="1"/>
</dbReference>
<dbReference type="PANTHER" id="PTHR45453">
    <property type="entry name" value="PHOSPHATE REGULON SENSOR PROTEIN PHOR"/>
    <property type="match status" value="1"/>
</dbReference>
<dbReference type="GO" id="GO:0016036">
    <property type="term" value="P:cellular response to phosphate starvation"/>
    <property type="evidence" value="ECO:0007669"/>
    <property type="project" value="TreeGrafter"/>
</dbReference>
<dbReference type="PROSITE" id="PS50109">
    <property type="entry name" value="HIS_KIN"/>
    <property type="match status" value="1"/>
</dbReference>
<keyword evidence="4" id="KW-0597">Phosphoprotein</keyword>
<dbReference type="Pfam" id="PF00512">
    <property type="entry name" value="HisKA"/>
    <property type="match status" value="1"/>
</dbReference>
<evidence type="ECO:0000256" key="4">
    <source>
        <dbReference type="ARBA" id="ARBA00022553"/>
    </source>
</evidence>
<dbReference type="SMART" id="SM00387">
    <property type="entry name" value="HATPase_c"/>
    <property type="match status" value="1"/>
</dbReference>
<evidence type="ECO:0000313" key="10">
    <source>
        <dbReference type="EMBL" id="EFW06127.1"/>
    </source>
</evidence>
<evidence type="ECO:0000256" key="7">
    <source>
        <dbReference type="ARBA" id="ARBA00023012"/>
    </source>
</evidence>
<proteinExistence type="predicted"/>
<dbReference type="OrthoDB" id="9773956at2"/>
<dbReference type="InterPro" id="IPR050351">
    <property type="entry name" value="BphY/WalK/GraS-like"/>
</dbReference>
<dbReference type="RefSeq" id="WP_008787703.1">
    <property type="nucleotide sequence ID" value="NZ_AKCB01000001.1"/>
</dbReference>